<keyword evidence="2" id="KW-0472">Membrane</keyword>
<keyword evidence="2" id="KW-1133">Transmembrane helix</keyword>
<dbReference type="InterPro" id="IPR004864">
    <property type="entry name" value="LEA_2"/>
</dbReference>
<organism evidence="4 5">
    <name type="scientific">Digitaria exilis</name>
    <dbReference type="NCBI Taxonomy" id="1010633"/>
    <lineage>
        <taxon>Eukaryota</taxon>
        <taxon>Viridiplantae</taxon>
        <taxon>Streptophyta</taxon>
        <taxon>Embryophyta</taxon>
        <taxon>Tracheophyta</taxon>
        <taxon>Spermatophyta</taxon>
        <taxon>Magnoliopsida</taxon>
        <taxon>Liliopsida</taxon>
        <taxon>Poales</taxon>
        <taxon>Poaceae</taxon>
        <taxon>PACMAD clade</taxon>
        <taxon>Panicoideae</taxon>
        <taxon>Panicodae</taxon>
        <taxon>Paniceae</taxon>
        <taxon>Anthephorinae</taxon>
        <taxon>Digitaria</taxon>
    </lineage>
</organism>
<dbReference type="SUPFAM" id="SSF117070">
    <property type="entry name" value="LEA14-like"/>
    <property type="match status" value="1"/>
</dbReference>
<gene>
    <name evidence="4" type="ORF">HU200_026683</name>
</gene>
<comment type="caution">
    <text evidence="4">The sequence shown here is derived from an EMBL/GenBank/DDBJ whole genome shotgun (WGS) entry which is preliminary data.</text>
</comment>
<feature type="transmembrane region" description="Helical" evidence="2">
    <location>
        <begin position="63"/>
        <end position="88"/>
    </location>
</feature>
<feature type="domain" description="Late embryogenesis abundant protein LEA-2 subgroup" evidence="3">
    <location>
        <begin position="139"/>
        <end position="237"/>
    </location>
</feature>
<reference evidence="4" key="1">
    <citation type="submission" date="2020-07" db="EMBL/GenBank/DDBJ databases">
        <title>Genome sequence and genetic diversity analysis of an under-domesticated orphan crop, white fonio (Digitaria exilis).</title>
        <authorList>
            <person name="Bennetzen J.L."/>
            <person name="Chen S."/>
            <person name="Ma X."/>
            <person name="Wang X."/>
            <person name="Yssel A.E.J."/>
            <person name="Chaluvadi S.R."/>
            <person name="Johnson M."/>
            <person name="Gangashetty P."/>
            <person name="Hamidou F."/>
            <person name="Sanogo M.D."/>
            <person name="Zwaenepoel A."/>
            <person name="Wallace J."/>
            <person name="Van De Peer Y."/>
            <person name="Van Deynze A."/>
        </authorList>
    </citation>
    <scope>NUCLEOTIDE SEQUENCE</scope>
    <source>
        <tissue evidence="4">Leaves</tissue>
    </source>
</reference>
<dbReference type="InterPro" id="IPR055301">
    <property type="entry name" value="Lea14-like_2"/>
</dbReference>
<name>A0A835BXI5_9POAL</name>
<protein>
    <recommendedName>
        <fullName evidence="3">Late embryogenesis abundant protein LEA-2 subgroup domain-containing protein</fullName>
    </recommendedName>
</protein>
<keyword evidence="2" id="KW-0812">Transmembrane</keyword>
<dbReference type="EMBL" id="JACEFO010001730">
    <property type="protein sequence ID" value="KAF8715738.1"/>
    <property type="molecule type" value="Genomic_DNA"/>
</dbReference>
<evidence type="ECO:0000313" key="4">
    <source>
        <dbReference type="EMBL" id="KAF8715738.1"/>
    </source>
</evidence>
<evidence type="ECO:0000259" key="3">
    <source>
        <dbReference type="Pfam" id="PF03168"/>
    </source>
</evidence>
<dbReference type="Pfam" id="PF03168">
    <property type="entry name" value="LEA_2"/>
    <property type="match status" value="1"/>
</dbReference>
<feature type="region of interest" description="Disordered" evidence="1">
    <location>
        <begin position="1"/>
        <end position="21"/>
    </location>
</feature>
<dbReference type="PANTHER" id="PTHR31852">
    <property type="entry name" value="LATE EMBRYOGENESIS ABUNDANT (LEA) HYDROXYPROLINE-RICH GLYCOPROTEIN FAMILY"/>
    <property type="match status" value="1"/>
</dbReference>
<dbReference type="AlphaFoldDB" id="A0A835BXI5"/>
<sequence>MATSRPSRSAGADNKSDPATPFALPSPTVYPAAAQDVETTAAQTATGWRSMQHHLPKHRRRSLCCCGCCVTTVVIVGVVILVLALTVFKVKNPHLTVNAVWLTAISAGSGSGPGVAGPGSGPGVARPPVAANATLTADVSIKNPNAAAFKFSRTETDVYYKGQTVSVAYAPAGRVGADRTVRMNVTVDLLADRIARAMNGTGLVFGQEYGLDTYTEINGTVSVLGIVKKDIEIKLNCAVVVALAGAAAALESGFTSTVQSKSVNCVADVSIICINCRFRCDSGTKEMSASQKLKS</sequence>
<evidence type="ECO:0000313" key="5">
    <source>
        <dbReference type="Proteomes" id="UP000636709"/>
    </source>
</evidence>
<proteinExistence type="predicted"/>
<dbReference type="Proteomes" id="UP000636709">
    <property type="component" value="Unassembled WGS sequence"/>
</dbReference>
<keyword evidence="5" id="KW-1185">Reference proteome</keyword>
<dbReference type="Gene3D" id="2.60.40.1820">
    <property type="match status" value="1"/>
</dbReference>
<evidence type="ECO:0000256" key="2">
    <source>
        <dbReference type="SAM" id="Phobius"/>
    </source>
</evidence>
<dbReference type="OrthoDB" id="764273at2759"/>
<evidence type="ECO:0000256" key="1">
    <source>
        <dbReference type="SAM" id="MobiDB-lite"/>
    </source>
</evidence>
<accession>A0A835BXI5</accession>